<reference evidence="2" key="1">
    <citation type="journal article" date="2019" name="bioRxiv">
        <title>The Genome of the Zebra Mussel, Dreissena polymorpha: A Resource for Invasive Species Research.</title>
        <authorList>
            <person name="McCartney M.A."/>
            <person name="Auch B."/>
            <person name="Kono T."/>
            <person name="Mallez S."/>
            <person name="Zhang Y."/>
            <person name="Obille A."/>
            <person name="Becker A."/>
            <person name="Abrahante J.E."/>
            <person name="Garbe J."/>
            <person name="Badalamenti J.P."/>
            <person name="Herman A."/>
            <person name="Mangelson H."/>
            <person name="Liachko I."/>
            <person name="Sullivan S."/>
            <person name="Sone E.D."/>
            <person name="Koren S."/>
            <person name="Silverstein K.A.T."/>
            <person name="Beckman K.B."/>
            <person name="Gohl D.M."/>
        </authorList>
    </citation>
    <scope>NUCLEOTIDE SEQUENCE</scope>
    <source>
        <strain evidence="2">Duluth1</strain>
        <tissue evidence="2">Whole animal</tissue>
    </source>
</reference>
<dbReference type="EMBL" id="JAIWYP010000004">
    <property type="protein sequence ID" value="KAH3834124.1"/>
    <property type="molecule type" value="Genomic_DNA"/>
</dbReference>
<evidence type="ECO:0000313" key="2">
    <source>
        <dbReference type="EMBL" id="KAH3834124.1"/>
    </source>
</evidence>
<evidence type="ECO:0000313" key="3">
    <source>
        <dbReference type="Proteomes" id="UP000828390"/>
    </source>
</evidence>
<keyword evidence="1" id="KW-1133">Transmembrane helix</keyword>
<reference evidence="2" key="2">
    <citation type="submission" date="2020-11" db="EMBL/GenBank/DDBJ databases">
        <authorList>
            <person name="McCartney M.A."/>
            <person name="Auch B."/>
            <person name="Kono T."/>
            <person name="Mallez S."/>
            <person name="Becker A."/>
            <person name="Gohl D.M."/>
            <person name="Silverstein K.A.T."/>
            <person name="Koren S."/>
            <person name="Bechman K.B."/>
            <person name="Herman A."/>
            <person name="Abrahante J.E."/>
            <person name="Garbe J."/>
        </authorList>
    </citation>
    <scope>NUCLEOTIDE SEQUENCE</scope>
    <source>
        <strain evidence="2">Duluth1</strain>
        <tissue evidence="2">Whole animal</tissue>
    </source>
</reference>
<comment type="caution">
    <text evidence="2">The sequence shown here is derived from an EMBL/GenBank/DDBJ whole genome shotgun (WGS) entry which is preliminary data.</text>
</comment>
<sequence length="159" mass="17441">MIADLKPQQAFKDANFKVLYQTVPHEVWLTVVAFTFTLGSLAALAVLRLLCIHIYLMRHNTSTYTDIDEESLSISEAYTPQKVDSYTSGATLNSGSFTIELVTDLPWVSTVQTTRSAKKNNNHCKLVVVNETCPCCDQPDNSSGCSLEVVSLATCSADL</sequence>
<name>A0A9D4K723_DREPO</name>
<keyword evidence="1" id="KW-0472">Membrane</keyword>
<dbReference type="AlphaFoldDB" id="A0A9D4K723"/>
<organism evidence="2 3">
    <name type="scientific">Dreissena polymorpha</name>
    <name type="common">Zebra mussel</name>
    <name type="synonym">Mytilus polymorpha</name>
    <dbReference type="NCBI Taxonomy" id="45954"/>
    <lineage>
        <taxon>Eukaryota</taxon>
        <taxon>Metazoa</taxon>
        <taxon>Spiralia</taxon>
        <taxon>Lophotrochozoa</taxon>
        <taxon>Mollusca</taxon>
        <taxon>Bivalvia</taxon>
        <taxon>Autobranchia</taxon>
        <taxon>Heteroconchia</taxon>
        <taxon>Euheterodonta</taxon>
        <taxon>Imparidentia</taxon>
        <taxon>Neoheterodontei</taxon>
        <taxon>Myida</taxon>
        <taxon>Dreissenoidea</taxon>
        <taxon>Dreissenidae</taxon>
        <taxon>Dreissena</taxon>
    </lineage>
</organism>
<feature type="transmembrane region" description="Helical" evidence="1">
    <location>
        <begin position="27"/>
        <end position="50"/>
    </location>
</feature>
<dbReference type="Proteomes" id="UP000828390">
    <property type="component" value="Unassembled WGS sequence"/>
</dbReference>
<proteinExistence type="predicted"/>
<keyword evidence="1" id="KW-0812">Transmembrane</keyword>
<gene>
    <name evidence="2" type="ORF">DPMN_107443</name>
</gene>
<keyword evidence="3" id="KW-1185">Reference proteome</keyword>
<accession>A0A9D4K723</accession>
<evidence type="ECO:0000256" key="1">
    <source>
        <dbReference type="SAM" id="Phobius"/>
    </source>
</evidence>
<protein>
    <submittedName>
        <fullName evidence="2">Uncharacterized protein</fullName>
    </submittedName>
</protein>